<dbReference type="SUPFAM" id="SSF49785">
    <property type="entry name" value="Galactose-binding domain-like"/>
    <property type="match status" value="1"/>
</dbReference>
<feature type="compositionally biased region" description="Low complexity" evidence="1">
    <location>
        <begin position="524"/>
        <end position="537"/>
    </location>
</feature>
<name>A0ABW0Y3C7_9STRE</name>
<dbReference type="InterPro" id="IPR008979">
    <property type="entry name" value="Galactose-bd-like_sf"/>
</dbReference>
<dbReference type="PANTHER" id="PTHR24023">
    <property type="entry name" value="COLLAGEN ALPHA"/>
    <property type="match status" value="1"/>
</dbReference>
<reference evidence="3" key="1">
    <citation type="journal article" date="2019" name="Int. J. Syst. Evol. Microbiol.">
        <title>The Global Catalogue of Microorganisms (GCM) 10K type strain sequencing project: providing services to taxonomists for standard genome sequencing and annotation.</title>
        <authorList>
            <consortium name="The Broad Institute Genomics Platform"/>
            <consortium name="The Broad Institute Genome Sequencing Center for Infectious Disease"/>
            <person name="Wu L."/>
            <person name="Ma J."/>
        </authorList>
    </citation>
    <scope>NUCLEOTIDE SEQUENCE [LARGE SCALE GENOMIC DNA]</scope>
    <source>
        <strain evidence="3">FCH23</strain>
    </source>
</reference>
<evidence type="ECO:0000313" key="3">
    <source>
        <dbReference type="Proteomes" id="UP001596069"/>
    </source>
</evidence>
<protein>
    <submittedName>
        <fullName evidence="2">Collagen-like protein</fullName>
    </submittedName>
</protein>
<gene>
    <name evidence="2" type="ORF">ACFPTW_08550</name>
</gene>
<accession>A0ABW0Y3C7</accession>
<feature type="compositionally biased region" description="Basic and acidic residues" evidence="1">
    <location>
        <begin position="513"/>
        <end position="522"/>
    </location>
</feature>
<sequence length="1013" mass="112959">MLEVTSDYIKAIENHLRVFEANFDLNGKRYTKTKIASATYDSSIGNSNDFTIGGGYINSLEIEIKEIIEGLQEMMPATMSVAIAGKTVPLGKFFVTEVKLDRNDKKTKIKLQDEFVRLSGAYDSQLTYPAYTRDILSEIVRLTGITTDTNIQLVNDQVAKKLEKTSYREALVYLAQLSGSFVRFNRNGKLDFIKLKTTSRHITKDMYKPGGLERDEIPYRLKGIECKSADKVVYKSGLSTGNIMKLKNPWVTQEILDRVFNEYRDFNFYPYTLSWRGDMAMEAGDWVTVHWDENIYFNIPMLSYKLSFDGGLSAHSSGNAAGVAQGTYKYKGAIQRQIEYLDELITKQGSMYLDTSSPTNPKNGDIWFKPNGGYVEMWEHVEGSWVKKADSANVGEIVNTMTTDELLAKKVSAAIGNYITLNAKNITAGDLDLARLRIMNGLQEIVSIRDGKVVMNIDKLTINSKDVATKEDLKKIELTPGPQGERGQQGVPGIQGLRGPKGDPGPQGAIGPKGDRGEKGERGLQGLQGLQGVKGDQGIPGPRGADGRTQYTHVAYADTISGSGFSQTNADKAYIGVYFDFNSTDSVNPADYRWTRWKGRDGADGLPGKPGADGRTPYVHFAYSENADGSGLTMTDNGQRYFGHYSDYEKPDSSDKTKYKWVDRWAKVEVGGRNLFLNSLFKRSLRERYSTYFLDDSQEQTQGQLTLSIDTNIKFRGANTLKIVSTYNGKATNQKVTFRTGGDTRLGTVDEMKNKPVRFSFWAKSTVNNTNFQARAGYRNAVEGVSLTTDWKFYDIELTKKENSNATNELILHIFTAATVWIAFPKVEVGTVSTDFSEATEDIQKDIDSKADQGLTQEQLNALAEKAQLHDIELKAKATMDQFSDLEKAYNAFVKSNAESQKKSESDLIEAGRRIEFLSIEFGGLKEMKKFIDTYMSASNEGLIIGKNDASSSIKVSHDRISMFSAGKEVMYISQGVIHIDNGIFTASVQIGRFRIEQYYLDKDVNVVRYVGG</sequence>
<dbReference type="InterPro" id="IPR050149">
    <property type="entry name" value="Collagen_superfamily"/>
</dbReference>
<organism evidence="2 3">
    <name type="scientific">Streptococcus downii</name>
    <dbReference type="NCBI Taxonomy" id="1968889"/>
    <lineage>
        <taxon>Bacteria</taxon>
        <taxon>Bacillati</taxon>
        <taxon>Bacillota</taxon>
        <taxon>Bacilli</taxon>
        <taxon>Lactobacillales</taxon>
        <taxon>Streptococcaceae</taxon>
        <taxon>Streptococcus</taxon>
    </lineage>
</organism>
<feature type="region of interest" description="Disordered" evidence="1">
    <location>
        <begin position="475"/>
        <end position="547"/>
    </location>
</feature>
<proteinExistence type="predicted"/>
<dbReference type="RefSeq" id="WP_132974082.1">
    <property type="nucleotide sequence ID" value="NZ_JBHSOK010000008.1"/>
</dbReference>
<evidence type="ECO:0000313" key="2">
    <source>
        <dbReference type="EMBL" id="MFC5681330.1"/>
    </source>
</evidence>
<dbReference type="InterPro" id="IPR008160">
    <property type="entry name" value="Collagen"/>
</dbReference>
<dbReference type="Proteomes" id="UP001596069">
    <property type="component" value="Unassembled WGS sequence"/>
</dbReference>
<evidence type="ECO:0000256" key="1">
    <source>
        <dbReference type="SAM" id="MobiDB-lite"/>
    </source>
</evidence>
<dbReference type="PANTHER" id="PTHR24023:SF1082">
    <property type="entry name" value="COLLAGEN TRIPLE HELIX REPEAT"/>
    <property type="match status" value="1"/>
</dbReference>
<comment type="caution">
    <text evidence="2">The sequence shown here is derived from an EMBL/GenBank/DDBJ whole genome shotgun (WGS) entry which is preliminary data.</text>
</comment>
<dbReference type="Gene3D" id="1.20.5.320">
    <property type="entry name" value="6-Phosphogluconate Dehydrogenase, domain 3"/>
    <property type="match status" value="1"/>
</dbReference>
<dbReference type="Pfam" id="PF01391">
    <property type="entry name" value="Collagen"/>
    <property type="match status" value="1"/>
</dbReference>
<dbReference type="EMBL" id="JBHSOK010000008">
    <property type="protein sequence ID" value="MFC5681330.1"/>
    <property type="molecule type" value="Genomic_DNA"/>
</dbReference>
<keyword evidence="3" id="KW-1185">Reference proteome</keyword>